<evidence type="ECO:0000256" key="2">
    <source>
        <dbReference type="SAM" id="Phobius"/>
    </source>
</evidence>
<keyword evidence="2" id="KW-0472">Membrane</keyword>
<dbReference type="RefSeq" id="WP_108983341.1">
    <property type="nucleotide sequence ID" value="NZ_BFBR01000001.1"/>
</dbReference>
<protein>
    <recommendedName>
        <fullName evidence="5">Chromosome partition protein Smc</fullName>
    </recommendedName>
</protein>
<feature type="coiled-coil region" evidence="1">
    <location>
        <begin position="26"/>
        <end position="67"/>
    </location>
</feature>
<name>A0A2P2E5X2_9PROT</name>
<accession>A0A2P2E5X2</accession>
<comment type="caution">
    <text evidence="3">The sequence shown here is derived from an EMBL/GenBank/DDBJ whole genome shotgun (WGS) entry which is preliminary data.</text>
</comment>
<evidence type="ECO:0000256" key="1">
    <source>
        <dbReference type="SAM" id="Coils"/>
    </source>
</evidence>
<feature type="transmembrane region" description="Helical" evidence="2">
    <location>
        <begin position="90"/>
        <end position="112"/>
    </location>
</feature>
<gene>
    <name evidence="3" type="ORF">PbB2_00104</name>
</gene>
<sequence length="127" mass="13940">MAETAPRTRAKEPSHTDLLVQIGLRFDRIEARLDHGEKRFDRLEDKIDKAEQTRAEMVRELATLQATADAHQASVDANKTPPWWLSWKPVAIIVVLSVFAGAGLTALAIAGLDIVPKLTAIKAAVHP</sequence>
<organism evidence="3 4">
    <name type="scientific">Candidatus Phycosocius bacilliformis</name>
    <dbReference type="NCBI Taxonomy" id="1445552"/>
    <lineage>
        <taxon>Bacteria</taxon>
        <taxon>Pseudomonadati</taxon>
        <taxon>Pseudomonadota</taxon>
        <taxon>Alphaproteobacteria</taxon>
        <taxon>Caulobacterales</taxon>
        <taxon>Caulobacterales incertae sedis</taxon>
        <taxon>Candidatus Phycosocius</taxon>
    </lineage>
</organism>
<reference evidence="3" key="1">
    <citation type="journal article" date="2018" name="Genome Announc.">
        <title>Draft Genome Sequence of "Candidatus Phycosocius bacilliformis," an Alphaproteobacterial Ectosymbiont of the Hydrocarbon-Producing Green Alga Botryococcus braunii.</title>
        <authorList>
            <person name="Tanabe Y."/>
            <person name="Yamaguchi H."/>
            <person name="Watanabe M.M."/>
        </authorList>
    </citation>
    <scope>NUCLEOTIDE SEQUENCE [LARGE SCALE GENOMIC DNA]</scope>
    <source>
        <strain evidence="3">BOTRYCO-2</strain>
    </source>
</reference>
<dbReference type="EMBL" id="BFBR01000001">
    <property type="protein sequence ID" value="GBF56448.1"/>
    <property type="molecule type" value="Genomic_DNA"/>
</dbReference>
<evidence type="ECO:0000313" key="4">
    <source>
        <dbReference type="Proteomes" id="UP000245086"/>
    </source>
</evidence>
<keyword evidence="1" id="KW-0175">Coiled coil</keyword>
<dbReference type="Gene3D" id="3.90.20.10">
    <property type="match status" value="1"/>
</dbReference>
<dbReference type="AlphaFoldDB" id="A0A2P2E5X2"/>
<evidence type="ECO:0008006" key="5">
    <source>
        <dbReference type="Google" id="ProtNLM"/>
    </source>
</evidence>
<proteinExistence type="predicted"/>
<keyword evidence="2" id="KW-1133">Transmembrane helix</keyword>
<keyword evidence="2" id="KW-0812">Transmembrane</keyword>
<dbReference type="Proteomes" id="UP000245086">
    <property type="component" value="Unassembled WGS sequence"/>
</dbReference>
<evidence type="ECO:0000313" key="3">
    <source>
        <dbReference type="EMBL" id="GBF56448.1"/>
    </source>
</evidence>
<keyword evidence="4" id="KW-1185">Reference proteome</keyword>